<organism evidence="1">
    <name type="scientific">Opuntia streptacantha</name>
    <name type="common">Prickly pear cactus</name>
    <name type="synonym">Opuntia cardona</name>
    <dbReference type="NCBI Taxonomy" id="393608"/>
    <lineage>
        <taxon>Eukaryota</taxon>
        <taxon>Viridiplantae</taxon>
        <taxon>Streptophyta</taxon>
        <taxon>Embryophyta</taxon>
        <taxon>Tracheophyta</taxon>
        <taxon>Spermatophyta</taxon>
        <taxon>Magnoliopsida</taxon>
        <taxon>eudicotyledons</taxon>
        <taxon>Gunneridae</taxon>
        <taxon>Pentapetalae</taxon>
        <taxon>Caryophyllales</taxon>
        <taxon>Cactineae</taxon>
        <taxon>Cactaceae</taxon>
        <taxon>Opuntioideae</taxon>
        <taxon>Opuntia</taxon>
    </lineage>
</organism>
<protein>
    <submittedName>
        <fullName evidence="1">Uncharacterized protein</fullName>
    </submittedName>
</protein>
<evidence type="ECO:0000313" key="1">
    <source>
        <dbReference type="EMBL" id="MBA4667127.1"/>
    </source>
</evidence>
<dbReference type="AlphaFoldDB" id="A0A7C9EJP9"/>
<accession>A0A7C9EJP9</accession>
<dbReference type="EMBL" id="GISG01234406">
    <property type="protein sequence ID" value="MBA4667127.1"/>
    <property type="molecule type" value="Transcribed_RNA"/>
</dbReference>
<sequence length="124" mass="14245">MDVHVHPTRAEDCRVDVVLGRHREHHHPLVAARVDYSVHKIHDAGKTHRRRRGSGDVAVEVFDEDERSRISLEEEELKIRVSGHFRKVEVIDVVGERFRHRCHEARFSGTRGAVKEVASPPDPP</sequence>
<name>A0A7C9EJP9_OPUST</name>
<reference evidence="1" key="1">
    <citation type="journal article" date="2013" name="J. Plant Res.">
        <title>Effect of fungi and light on seed germination of three Opuntia species from semiarid lands of central Mexico.</title>
        <authorList>
            <person name="Delgado-Sanchez P."/>
            <person name="Jimenez-Bremont J.F."/>
            <person name="Guerrero-Gonzalez Mde L."/>
            <person name="Flores J."/>
        </authorList>
    </citation>
    <scope>NUCLEOTIDE SEQUENCE</scope>
    <source>
        <tissue evidence="1">Cladode</tissue>
    </source>
</reference>
<proteinExistence type="predicted"/>
<reference evidence="1" key="2">
    <citation type="submission" date="2020-07" db="EMBL/GenBank/DDBJ databases">
        <authorList>
            <person name="Vera ALvarez R."/>
            <person name="Arias-Moreno D.M."/>
            <person name="Jimenez-Jacinto V."/>
            <person name="Jimenez-Bremont J.F."/>
            <person name="Swaminathan K."/>
            <person name="Moose S.P."/>
            <person name="Guerrero-Gonzalez M.L."/>
            <person name="Marino-Ramirez L."/>
            <person name="Landsman D."/>
            <person name="Rodriguez-Kessler M."/>
            <person name="Delgado-Sanchez P."/>
        </authorList>
    </citation>
    <scope>NUCLEOTIDE SEQUENCE</scope>
    <source>
        <tissue evidence="1">Cladode</tissue>
    </source>
</reference>